<name>A0A9Q3GKF6_9BASI</name>
<dbReference type="Gene3D" id="3.30.70.270">
    <property type="match status" value="1"/>
</dbReference>
<gene>
    <name evidence="1" type="ORF">O181_010513</name>
</gene>
<dbReference type="Proteomes" id="UP000765509">
    <property type="component" value="Unassembled WGS sequence"/>
</dbReference>
<sequence length="93" mass="10563">MDLGALKKVGHNEQVEVTTPFPINWNDGESRMVGDFRESNNNPIHDRYPIPRIHGAFTPLLQAKVVTAMDTLKGFHQSFLTENAKKLLRIIVH</sequence>
<proteinExistence type="predicted"/>
<dbReference type="EMBL" id="AVOT02002549">
    <property type="protein sequence ID" value="MBW0470798.1"/>
    <property type="molecule type" value="Genomic_DNA"/>
</dbReference>
<dbReference type="InterPro" id="IPR043502">
    <property type="entry name" value="DNA/RNA_pol_sf"/>
</dbReference>
<dbReference type="InterPro" id="IPR043128">
    <property type="entry name" value="Rev_trsase/Diguanyl_cyclase"/>
</dbReference>
<protein>
    <submittedName>
        <fullName evidence="1">Uncharacterized protein</fullName>
    </submittedName>
</protein>
<dbReference type="AlphaFoldDB" id="A0A9Q3GKF6"/>
<reference evidence="1" key="1">
    <citation type="submission" date="2021-03" db="EMBL/GenBank/DDBJ databases">
        <title>Draft genome sequence of rust myrtle Austropuccinia psidii MF-1, a brazilian biotype.</title>
        <authorList>
            <person name="Quecine M.C."/>
            <person name="Pachon D.M.R."/>
            <person name="Bonatelli M.L."/>
            <person name="Correr F.H."/>
            <person name="Franceschini L.M."/>
            <person name="Leite T.F."/>
            <person name="Margarido G.R.A."/>
            <person name="Almeida C.A."/>
            <person name="Ferrarezi J.A."/>
            <person name="Labate C.A."/>
        </authorList>
    </citation>
    <scope>NUCLEOTIDE SEQUENCE</scope>
    <source>
        <strain evidence="1">MF-1</strain>
    </source>
</reference>
<dbReference type="Gene3D" id="3.10.10.10">
    <property type="entry name" value="HIV Type 1 Reverse Transcriptase, subunit A, domain 1"/>
    <property type="match status" value="1"/>
</dbReference>
<dbReference type="SUPFAM" id="SSF56672">
    <property type="entry name" value="DNA/RNA polymerases"/>
    <property type="match status" value="1"/>
</dbReference>
<accession>A0A9Q3GKF6</accession>
<evidence type="ECO:0000313" key="1">
    <source>
        <dbReference type="EMBL" id="MBW0470798.1"/>
    </source>
</evidence>
<comment type="caution">
    <text evidence="1">The sequence shown here is derived from an EMBL/GenBank/DDBJ whole genome shotgun (WGS) entry which is preliminary data.</text>
</comment>
<keyword evidence="2" id="KW-1185">Reference proteome</keyword>
<organism evidence="1 2">
    <name type="scientific">Austropuccinia psidii MF-1</name>
    <dbReference type="NCBI Taxonomy" id="1389203"/>
    <lineage>
        <taxon>Eukaryota</taxon>
        <taxon>Fungi</taxon>
        <taxon>Dikarya</taxon>
        <taxon>Basidiomycota</taxon>
        <taxon>Pucciniomycotina</taxon>
        <taxon>Pucciniomycetes</taxon>
        <taxon>Pucciniales</taxon>
        <taxon>Sphaerophragmiaceae</taxon>
        <taxon>Austropuccinia</taxon>
    </lineage>
</organism>
<evidence type="ECO:0000313" key="2">
    <source>
        <dbReference type="Proteomes" id="UP000765509"/>
    </source>
</evidence>